<dbReference type="Proteomes" id="UP001627154">
    <property type="component" value="Unassembled WGS sequence"/>
</dbReference>
<dbReference type="EMBL" id="JBJJXI010000159">
    <property type="protein sequence ID" value="KAL3385118.1"/>
    <property type="molecule type" value="Genomic_DNA"/>
</dbReference>
<evidence type="ECO:0000313" key="1">
    <source>
        <dbReference type="EMBL" id="KAL3385118.1"/>
    </source>
</evidence>
<sequence>MLYQSRQTLGYDSIYTFKNKLNTCEYSPPLLAKHLVYEKSGSRYTREKCQILEYSLYVLSMTRIRTQTNF</sequence>
<evidence type="ECO:0000313" key="2">
    <source>
        <dbReference type="Proteomes" id="UP001627154"/>
    </source>
</evidence>
<gene>
    <name evidence="1" type="ORF">TKK_019128</name>
</gene>
<keyword evidence="2" id="KW-1185">Reference proteome</keyword>
<comment type="caution">
    <text evidence="1">The sequence shown here is derived from an EMBL/GenBank/DDBJ whole genome shotgun (WGS) entry which is preliminary data.</text>
</comment>
<name>A0ABD2VX08_9HYME</name>
<proteinExistence type="predicted"/>
<organism evidence="1 2">
    <name type="scientific">Trichogramma kaykai</name>
    <dbReference type="NCBI Taxonomy" id="54128"/>
    <lineage>
        <taxon>Eukaryota</taxon>
        <taxon>Metazoa</taxon>
        <taxon>Ecdysozoa</taxon>
        <taxon>Arthropoda</taxon>
        <taxon>Hexapoda</taxon>
        <taxon>Insecta</taxon>
        <taxon>Pterygota</taxon>
        <taxon>Neoptera</taxon>
        <taxon>Endopterygota</taxon>
        <taxon>Hymenoptera</taxon>
        <taxon>Apocrita</taxon>
        <taxon>Proctotrupomorpha</taxon>
        <taxon>Chalcidoidea</taxon>
        <taxon>Trichogrammatidae</taxon>
        <taxon>Trichogramma</taxon>
    </lineage>
</organism>
<protein>
    <submittedName>
        <fullName evidence="1">Uncharacterized protein</fullName>
    </submittedName>
</protein>
<dbReference type="AlphaFoldDB" id="A0ABD2VX08"/>
<accession>A0ABD2VX08</accession>
<reference evidence="1 2" key="1">
    <citation type="journal article" date="2024" name="bioRxiv">
        <title>A reference genome for Trichogramma kaykai: A tiny desert-dwelling parasitoid wasp with competing sex-ratio distorters.</title>
        <authorList>
            <person name="Culotta J."/>
            <person name="Lindsey A.R."/>
        </authorList>
    </citation>
    <scope>NUCLEOTIDE SEQUENCE [LARGE SCALE GENOMIC DNA]</scope>
    <source>
        <strain evidence="1 2">KSX58</strain>
    </source>
</reference>